<dbReference type="EMBL" id="JAHEAC010000024">
    <property type="protein sequence ID" value="MBX8643873.1"/>
    <property type="molecule type" value="Genomic_DNA"/>
</dbReference>
<gene>
    <name evidence="2" type="ORF">KIY12_04020</name>
</gene>
<reference evidence="2" key="1">
    <citation type="submission" date="2021-05" db="EMBL/GenBank/DDBJ databases">
        <title>Genomic insights into ecological role and evolution of a novel Thermoplasmata order Candidatus Sysuiplasmatales.</title>
        <authorList>
            <person name="Yuan Y."/>
        </authorList>
    </citation>
    <scope>NUCLEOTIDE SEQUENCE</scope>
    <source>
        <strain evidence="2">TUT19-bin139</strain>
    </source>
</reference>
<sequence length="184" mass="20937">MIPTIIPLVLGLTYLVTDIVLLILFLRERRQVSTVDINLVLLLKFKDLLDFYSKGESSLFVRQLIDRAQSSAEAVSVSQFTESYTGITEEIEKLYERFRLPYVLKGLGRDLRSAELQCAALSLLNLALVYGSLMFSYLLDGLLAVLLLNTIFWYPLMSTFVYARSNIRDAMNILNEKSRSHVTA</sequence>
<accession>A0A8J7YN77</accession>
<proteinExistence type="predicted"/>
<feature type="transmembrane region" description="Helical" evidence="1">
    <location>
        <begin position="6"/>
        <end position="26"/>
    </location>
</feature>
<evidence type="ECO:0000313" key="2">
    <source>
        <dbReference type="EMBL" id="MBX8643873.1"/>
    </source>
</evidence>
<keyword evidence="1" id="KW-1133">Transmembrane helix</keyword>
<feature type="transmembrane region" description="Helical" evidence="1">
    <location>
        <begin position="143"/>
        <end position="163"/>
    </location>
</feature>
<name>A0A8J7YN77_9ARCH</name>
<feature type="transmembrane region" description="Helical" evidence="1">
    <location>
        <begin position="118"/>
        <end position="137"/>
    </location>
</feature>
<comment type="caution">
    <text evidence="2">The sequence shown here is derived from an EMBL/GenBank/DDBJ whole genome shotgun (WGS) entry which is preliminary data.</text>
</comment>
<keyword evidence="1" id="KW-0812">Transmembrane</keyword>
<evidence type="ECO:0000313" key="3">
    <source>
        <dbReference type="Proteomes" id="UP000750197"/>
    </source>
</evidence>
<organism evidence="2 3">
    <name type="scientific">Candidatus Sysuiplasma superficiale</name>
    <dbReference type="NCBI Taxonomy" id="2823368"/>
    <lineage>
        <taxon>Archaea</taxon>
        <taxon>Methanobacteriati</taxon>
        <taxon>Thermoplasmatota</taxon>
        <taxon>Thermoplasmata</taxon>
        <taxon>Candidatus Sysuiplasmatales</taxon>
        <taxon>Candidatus Sysuiplasmataceae</taxon>
        <taxon>Candidatus Sysuiplasma</taxon>
    </lineage>
</organism>
<keyword evidence="1" id="KW-0472">Membrane</keyword>
<protein>
    <submittedName>
        <fullName evidence="2">Uncharacterized protein</fullName>
    </submittedName>
</protein>
<dbReference type="Proteomes" id="UP000750197">
    <property type="component" value="Unassembled WGS sequence"/>
</dbReference>
<evidence type="ECO:0000256" key="1">
    <source>
        <dbReference type="SAM" id="Phobius"/>
    </source>
</evidence>
<dbReference type="AlphaFoldDB" id="A0A8J7YN77"/>